<dbReference type="Gene3D" id="3.40.50.2000">
    <property type="entry name" value="Glycogen Phosphorylase B"/>
    <property type="match status" value="5"/>
</dbReference>
<dbReference type="CDD" id="cd03784">
    <property type="entry name" value="GT1_Gtf-like"/>
    <property type="match status" value="2"/>
</dbReference>
<dbReference type="PROSITE" id="PS00375">
    <property type="entry name" value="UDPGT"/>
    <property type="match status" value="2"/>
</dbReference>
<dbReference type="GO" id="GO:1901137">
    <property type="term" value="P:carbohydrate derivative biosynthetic process"/>
    <property type="evidence" value="ECO:0007669"/>
    <property type="project" value="UniProtKB-ARBA"/>
</dbReference>
<comment type="similarity">
    <text evidence="1">Belongs to the UDP-glycosyltransferase family.</text>
</comment>
<dbReference type="InterPro" id="IPR002213">
    <property type="entry name" value="UDP_glucos_trans"/>
</dbReference>
<dbReference type="Proteomes" id="UP000636709">
    <property type="component" value="Unassembled WGS sequence"/>
</dbReference>
<organism evidence="5 6">
    <name type="scientific">Digitaria exilis</name>
    <dbReference type="NCBI Taxonomy" id="1010633"/>
    <lineage>
        <taxon>Eukaryota</taxon>
        <taxon>Viridiplantae</taxon>
        <taxon>Streptophyta</taxon>
        <taxon>Embryophyta</taxon>
        <taxon>Tracheophyta</taxon>
        <taxon>Spermatophyta</taxon>
        <taxon>Magnoliopsida</taxon>
        <taxon>Liliopsida</taxon>
        <taxon>Poales</taxon>
        <taxon>Poaceae</taxon>
        <taxon>PACMAD clade</taxon>
        <taxon>Panicoideae</taxon>
        <taxon>Panicodae</taxon>
        <taxon>Paniceae</taxon>
        <taxon>Anthephorinae</taxon>
        <taxon>Digitaria</taxon>
    </lineage>
</organism>
<evidence type="ECO:0000256" key="1">
    <source>
        <dbReference type="ARBA" id="ARBA00009995"/>
    </source>
</evidence>
<gene>
    <name evidence="5" type="ORF">HU200_032799</name>
</gene>
<feature type="region of interest" description="Disordered" evidence="3">
    <location>
        <begin position="149"/>
        <end position="182"/>
    </location>
</feature>
<evidence type="ECO:0000259" key="4">
    <source>
        <dbReference type="Pfam" id="PF26168"/>
    </source>
</evidence>
<evidence type="ECO:0000256" key="3">
    <source>
        <dbReference type="SAM" id="MobiDB-lite"/>
    </source>
</evidence>
<sequence length="1006" mass="108247">MESVAVVAVPFPAQGHLNQLLHLSLRLASRGLPVHYAAPAAQARARVHGWGEAALGSVVFHELAIPEHASPPPDPAAASPFPTHLMPLFEAYTAGARAPLAPLLAALSASHRRVVVVHDPLNAYAAEEAARLPNAEAYGLHCLAASPRRAPGSGSSASGAAWRSSPPRRARPRSSPSSKGISPGAGILVNSCRALEGEFIDVVADHLAADGKKLFAIGPLNPLLHHTTSKPTRHECLDWLDKQPPASVLYVSFGTTSTLPGEQIGELAAALRDSKQRFIWVLRDADRGNEFAEGHGKSRHGGRHAELLAEFTEQIEGRGMVITGWAPQLEILAHGATAAFMSHCGWNSTMESMSHGKPMLAWPMHGDQPWDAELVCNYFKAGILVRPWEKHNEVIPAEAIREVIVNAMVSDEGVAVQQRAKVLGEAVSASLADAVVAGLLADVKQECASRGSAMAERRGLTHHARARASLTAAVARCEPQFPACVNITTPPSMCAVLSGVLKCVSVTEKKKRSPGAVHAVATEAAPHTIPIPRSMESVTVVVVPFPAQGHLNQLLHLSLQLASRGLPVHFAAPPEHVRQARARVHGWADDVLRRVEFHELAISDYASPPPDPAAASPYPSHLMPLFDAFVADAPAALAALLRELSAASSPRRVVVVYDVLTAFGAEEASRLPNGEGYAFHCTAASLIARDLDGGLQLLRDAHGLDDLPPLAYSTEEHLEFVAKRARTHQTIPSSAGILMNTSRALEGELIDFVATTFAGYGKKVFSIGPLNPMLLELDGSLPDGKGVTPRHECLEWLDKQPAASVLYVSFGSLSSLRGEQIEELAAALRDSKQRFIWVLRDADRGNVFADDSGESRHAKFMSEFKKQTESTGLLITEWAPQLEILAHPATAAFLSHCGWNSTMESMSYGKPILAWPMHSDQPWDAELICKHFKAGFLVRPCQKHGEPAEVTPAATIQRMIEKMMVSEEGRAVQQRAMELGKAIRASMAADGSSHKDLMDFIAHIIR</sequence>
<dbReference type="PANTHER" id="PTHR48044:SF22">
    <property type="entry name" value="GLYCOSYLTRANSFERASE"/>
    <property type="match status" value="1"/>
</dbReference>
<dbReference type="InterPro" id="IPR058980">
    <property type="entry name" value="Glyco_transf_N"/>
</dbReference>
<dbReference type="Pfam" id="PF26168">
    <property type="entry name" value="Glyco_transf_N"/>
    <property type="match status" value="2"/>
</dbReference>
<dbReference type="FunFam" id="3.40.50.2000:FF:000060">
    <property type="entry name" value="Glycosyltransferase"/>
    <property type="match status" value="2"/>
</dbReference>
<reference evidence="5" key="1">
    <citation type="submission" date="2020-07" db="EMBL/GenBank/DDBJ databases">
        <title>Genome sequence and genetic diversity analysis of an under-domesticated orphan crop, white fonio (Digitaria exilis).</title>
        <authorList>
            <person name="Bennetzen J.L."/>
            <person name="Chen S."/>
            <person name="Ma X."/>
            <person name="Wang X."/>
            <person name="Yssel A.E.J."/>
            <person name="Chaluvadi S.R."/>
            <person name="Johnson M."/>
            <person name="Gangashetty P."/>
            <person name="Hamidou F."/>
            <person name="Sanogo M.D."/>
            <person name="Zwaenepoel A."/>
            <person name="Wallace J."/>
            <person name="Van De Peer Y."/>
            <person name="Van Deynze A."/>
        </authorList>
    </citation>
    <scope>NUCLEOTIDE SEQUENCE</scope>
    <source>
        <tissue evidence="5">Leaves</tissue>
    </source>
</reference>
<comment type="caution">
    <text evidence="5">The sequence shown here is derived from an EMBL/GenBank/DDBJ whole genome shotgun (WGS) entry which is preliminary data.</text>
</comment>
<feature type="domain" description="Glycosyltransferase N-terminal" evidence="4">
    <location>
        <begin position="536"/>
        <end position="772"/>
    </location>
</feature>
<evidence type="ECO:0000313" key="5">
    <source>
        <dbReference type="EMBL" id="KAF8702423.1"/>
    </source>
</evidence>
<dbReference type="GO" id="GO:0008194">
    <property type="term" value="F:UDP-glycosyltransferase activity"/>
    <property type="evidence" value="ECO:0007669"/>
    <property type="project" value="InterPro"/>
</dbReference>
<dbReference type="OrthoDB" id="5835829at2759"/>
<keyword evidence="6" id="KW-1185">Reference proteome</keyword>
<accession>A0A835BK48</accession>
<dbReference type="SUPFAM" id="SSF53756">
    <property type="entry name" value="UDP-Glycosyltransferase/glycogen phosphorylase"/>
    <property type="match status" value="2"/>
</dbReference>
<dbReference type="AlphaFoldDB" id="A0A835BK48"/>
<dbReference type="Gramene" id="Dexi7B01G0015880.1">
    <property type="protein sequence ID" value="Dexi7B01G0015880.1:cds"/>
    <property type="gene ID" value="Dexi7B01G0015880"/>
</dbReference>
<evidence type="ECO:0000256" key="2">
    <source>
        <dbReference type="ARBA" id="ARBA00022679"/>
    </source>
</evidence>
<keyword evidence="2" id="KW-0808">Transferase</keyword>
<proteinExistence type="inferred from homology"/>
<dbReference type="EMBL" id="JACEFO010001785">
    <property type="protein sequence ID" value="KAF8702423.1"/>
    <property type="molecule type" value="Genomic_DNA"/>
</dbReference>
<feature type="domain" description="Glycosyltransferase N-terminal" evidence="4">
    <location>
        <begin position="2"/>
        <end position="222"/>
    </location>
</feature>
<dbReference type="InterPro" id="IPR035595">
    <property type="entry name" value="UDP_glycos_trans_CS"/>
</dbReference>
<evidence type="ECO:0000313" key="6">
    <source>
        <dbReference type="Proteomes" id="UP000636709"/>
    </source>
</evidence>
<protein>
    <recommendedName>
        <fullName evidence="4">Glycosyltransferase N-terminal domain-containing protein</fullName>
    </recommendedName>
</protein>
<dbReference type="PANTHER" id="PTHR48044">
    <property type="entry name" value="GLYCOSYLTRANSFERASE"/>
    <property type="match status" value="1"/>
</dbReference>
<dbReference type="Pfam" id="PF00201">
    <property type="entry name" value="UDPGT"/>
    <property type="match status" value="2"/>
</dbReference>
<feature type="compositionally biased region" description="Low complexity" evidence="3">
    <location>
        <begin position="149"/>
        <end position="165"/>
    </location>
</feature>
<name>A0A835BK48_9POAL</name>